<dbReference type="InterPro" id="IPR007848">
    <property type="entry name" value="Small_mtfrase_dom"/>
</dbReference>
<dbReference type="HAMAP" id="MF_02126">
    <property type="entry name" value="RF_methyltr_PrmC"/>
    <property type="match status" value="1"/>
</dbReference>
<evidence type="ECO:0000256" key="5">
    <source>
        <dbReference type="HAMAP-Rule" id="MF_02126"/>
    </source>
</evidence>
<evidence type="ECO:0000256" key="4">
    <source>
        <dbReference type="ARBA" id="ARBA00048391"/>
    </source>
</evidence>
<organism evidence="8 9">
    <name type="scientific">Perspicuibacillus lycopersici</name>
    <dbReference type="NCBI Taxonomy" id="1325689"/>
    <lineage>
        <taxon>Bacteria</taxon>
        <taxon>Bacillati</taxon>
        <taxon>Bacillota</taxon>
        <taxon>Bacilli</taxon>
        <taxon>Bacillales</taxon>
        <taxon>Bacillaceae</taxon>
        <taxon>Perspicuibacillus</taxon>
    </lineage>
</organism>
<keyword evidence="9" id="KW-1185">Reference proteome</keyword>
<dbReference type="CDD" id="cd02440">
    <property type="entry name" value="AdoMet_MTases"/>
    <property type="match status" value="1"/>
</dbReference>
<feature type="binding site" evidence="5">
    <location>
        <begin position="128"/>
        <end position="132"/>
    </location>
    <ligand>
        <name>S-adenosyl-L-methionine</name>
        <dbReference type="ChEBI" id="CHEBI:59789"/>
    </ligand>
</feature>
<dbReference type="InterPro" id="IPR040758">
    <property type="entry name" value="PrmC_N"/>
</dbReference>
<dbReference type="RefSeq" id="WP_263072525.1">
    <property type="nucleotide sequence ID" value="NZ_JAOUSF010000002.1"/>
</dbReference>
<keyword evidence="1 5" id="KW-0489">Methyltransferase</keyword>
<dbReference type="EMBL" id="JAOUSF010000002">
    <property type="protein sequence ID" value="MCU9613314.1"/>
    <property type="molecule type" value="Genomic_DNA"/>
</dbReference>
<dbReference type="GO" id="GO:0032259">
    <property type="term" value="P:methylation"/>
    <property type="evidence" value="ECO:0007669"/>
    <property type="project" value="UniProtKB-KW"/>
</dbReference>
<dbReference type="PANTHER" id="PTHR18895:SF74">
    <property type="entry name" value="MTRF1L RELEASE FACTOR GLUTAMINE METHYLTRANSFERASE"/>
    <property type="match status" value="1"/>
</dbReference>
<evidence type="ECO:0000259" key="7">
    <source>
        <dbReference type="Pfam" id="PF17827"/>
    </source>
</evidence>
<comment type="caution">
    <text evidence="5">Lacks conserved residue(s) required for the propagation of feature annotation.</text>
</comment>
<reference evidence="8" key="1">
    <citation type="submission" date="2022-10" db="EMBL/GenBank/DDBJ databases">
        <title>Description of Fervidibacillus gen. nov. in the family Fervidibacillaceae fam. nov. with two species, Fervidibacillus albus sp. nov., and Fervidibacillus halotolerans sp. nov., isolated from tidal flat sediments.</title>
        <authorList>
            <person name="Kwon K.K."/>
            <person name="Yang S.-H."/>
        </authorList>
    </citation>
    <scope>NUCLEOTIDE SEQUENCE</scope>
    <source>
        <strain evidence="8">JCM 19140</strain>
    </source>
</reference>
<evidence type="ECO:0000256" key="1">
    <source>
        <dbReference type="ARBA" id="ARBA00022603"/>
    </source>
</evidence>
<comment type="function">
    <text evidence="5">Methylates the class 1 translation termination release factors RF1/PrfA and RF2/PrfB on the glutamine residue of the universally conserved GGQ motif.</text>
</comment>
<comment type="similarity">
    <text evidence="5">Belongs to the protein N5-glutamine methyltransferase family. PrmC subfamily.</text>
</comment>
<dbReference type="AlphaFoldDB" id="A0AAE3LQB8"/>
<protein>
    <recommendedName>
        <fullName evidence="5">Release factor glutamine methyltransferase</fullName>
        <shortName evidence="5">RF MTase</shortName>
        <ecNumber evidence="5">2.1.1.297</ecNumber>
    </recommendedName>
    <alternativeName>
        <fullName evidence="5">N5-glutamine methyltransferase PrmC</fullName>
    </alternativeName>
    <alternativeName>
        <fullName evidence="5">Protein-(glutamine-N5) MTase PrmC</fullName>
    </alternativeName>
    <alternativeName>
        <fullName evidence="5">Protein-glutamine N-methyltransferase PrmC</fullName>
    </alternativeName>
</protein>
<dbReference type="SUPFAM" id="SSF53335">
    <property type="entry name" value="S-adenosyl-L-methionine-dependent methyltransferases"/>
    <property type="match status" value="1"/>
</dbReference>
<evidence type="ECO:0000256" key="2">
    <source>
        <dbReference type="ARBA" id="ARBA00022679"/>
    </source>
</evidence>
<dbReference type="Pfam" id="PF05175">
    <property type="entry name" value="MTS"/>
    <property type="match status" value="1"/>
</dbReference>
<feature type="domain" description="Methyltransferase small" evidence="6">
    <location>
        <begin position="123"/>
        <end position="197"/>
    </location>
</feature>
<feature type="binding site" evidence="5">
    <location>
        <position position="194"/>
    </location>
    <ligand>
        <name>S-adenosyl-L-methionine</name>
        <dbReference type="ChEBI" id="CHEBI:59789"/>
    </ligand>
</feature>
<dbReference type="InterPro" id="IPR004556">
    <property type="entry name" value="HemK-like"/>
</dbReference>
<feature type="binding site" evidence="5">
    <location>
        <begin position="194"/>
        <end position="197"/>
    </location>
    <ligand>
        <name>substrate</name>
    </ligand>
</feature>
<dbReference type="PROSITE" id="PS00092">
    <property type="entry name" value="N6_MTASE"/>
    <property type="match status" value="1"/>
</dbReference>
<evidence type="ECO:0000313" key="8">
    <source>
        <dbReference type="EMBL" id="MCU9613314.1"/>
    </source>
</evidence>
<feature type="binding site" evidence="5">
    <location>
        <position position="151"/>
    </location>
    <ligand>
        <name>S-adenosyl-L-methionine</name>
        <dbReference type="ChEBI" id="CHEBI:59789"/>
    </ligand>
</feature>
<dbReference type="NCBIfam" id="TIGR00536">
    <property type="entry name" value="hemK_fam"/>
    <property type="match status" value="1"/>
</dbReference>
<keyword evidence="3 5" id="KW-0949">S-adenosyl-L-methionine</keyword>
<dbReference type="Proteomes" id="UP001209318">
    <property type="component" value="Unassembled WGS sequence"/>
</dbReference>
<dbReference type="InterPro" id="IPR050320">
    <property type="entry name" value="N5-glutamine_MTase"/>
</dbReference>
<dbReference type="NCBIfam" id="TIGR03534">
    <property type="entry name" value="RF_mod_PrmC"/>
    <property type="match status" value="1"/>
</dbReference>
<dbReference type="InterPro" id="IPR019874">
    <property type="entry name" value="RF_methyltr_PrmC"/>
</dbReference>
<keyword evidence="2 5" id="KW-0808">Transferase</keyword>
<dbReference type="InterPro" id="IPR002052">
    <property type="entry name" value="DNA_methylase_N6_adenine_CS"/>
</dbReference>
<feature type="domain" description="Release factor glutamine methyltransferase N-terminal" evidence="7">
    <location>
        <begin position="10"/>
        <end position="78"/>
    </location>
</feature>
<evidence type="ECO:0000313" key="9">
    <source>
        <dbReference type="Proteomes" id="UP001209318"/>
    </source>
</evidence>
<evidence type="ECO:0000256" key="3">
    <source>
        <dbReference type="ARBA" id="ARBA00022691"/>
    </source>
</evidence>
<dbReference type="GO" id="GO:0003676">
    <property type="term" value="F:nucleic acid binding"/>
    <property type="evidence" value="ECO:0007669"/>
    <property type="project" value="InterPro"/>
</dbReference>
<gene>
    <name evidence="5 8" type="primary">prmC</name>
    <name evidence="8" type="ORF">OEV98_07070</name>
</gene>
<dbReference type="EC" id="2.1.1.297" evidence="5"/>
<comment type="catalytic activity">
    <reaction evidence="4 5">
        <text>L-glutaminyl-[peptide chain release factor] + S-adenosyl-L-methionine = N(5)-methyl-L-glutaminyl-[peptide chain release factor] + S-adenosyl-L-homocysteine + H(+)</text>
        <dbReference type="Rhea" id="RHEA:42896"/>
        <dbReference type="Rhea" id="RHEA-COMP:10271"/>
        <dbReference type="Rhea" id="RHEA-COMP:10272"/>
        <dbReference type="ChEBI" id="CHEBI:15378"/>
        <dbReference type="ChEBI" id="CHEBI:30011"/>
        <dbReference type="ChEBI" id="CHEBI:57856"/>
        <dbReference type="ChEBI" id="CHEBI:59789"/>
        <dbReference type="ChEBI" id="CHEBI:61891"/>
        <dbReference type="EC" id="2.1.1.297"/>
    </reaction>
</comment>
<dbReference type="Gene3D" id="1.10.8.10">
    <property type="entry name" value="DNA helicase RuvA subunit, C-terminal domain"/>
    <property type="match status" value="1"/>
</dbReference>
<dbReference type="Gene3D" id="3.40.50.150">
    <property type="entry name" value="Vaccinia Virus protein VP39"/>
    <property type="match status" value="1"/>
</dbReference>
<proteinExistence type="inferred from homology"/>
<comment type="caution">
    <text evidence="8">The sequence shown here is derived from an EMBL/GenBank/DDBJ whole genome shotgun (WGS) entry which is preliminary data.</text>
</comment>
<sequence>MKNNKLIVFEALKWASSFLNESGREENVAEIAMRFVLKMERAQVLANLRKELTIEEYLQFEKLIFQHAEGVPIQYLIGYEEFYGRKFLVNPSVLIPRPETEELVYGTLNRIKQRFTDRKKPLDVVDVGTGSGAIAISLKLEAPSLNITASDISPKALETAIKNAEGLGADIHFVQGDLLTPFIGNKRFDCIVSNPPYIPILDKESLSTVVKDYEPETALFAGLDGLDCYRKIIGQLQQVIKEEALVAFEIGYDQGDAVKQLIKNQFPLAEVEVVQDINGKDRMVYAYIK</sequence>
<dbReference type="GO" id="GO:0102559">
    <property type="term" value="F:peptide chain release factor N(5)-glutamine methyltransferase activity"/>
    <property type="evidence" value="ECO:0007669"/>
    <property type="project" value="UniProtKB-EC"/>
</dbReference>
<dbReference type="Pfam" id="PF17827">
    <property type="entry name" value="PrmC_N"/>
    <property type="match status" value="1"/>
</dbReference>
<accession>A0AAE3LQB8</accession>
<dbReference type="PANTHER" id="PTHR18895">
    <property type="entry name" value="HEMK METHYLTRANSFERASE"/>
    <property type="match status" value="1"/>
</dbReference>
<evidence type="ECO:0000259" key="6">
    <source>
        <dbReference type="Pfam" id="PF05175"/>
    </source>
</evidence>
<dbReference type="InterPro" id="IPR029063">
    <property type="entry name" value="SAM-dependent_MTases_sf"/>
</dbReference>
<name>A0AAE3LQB8_9BACI</name>